<dbReference type="PROSITE" id="PS51935">
    <property type="entry name" value="NLPC_P60"/>
    <property type="match status" value="1"/>
</dbReference>
<keyword evidence="4" id="KW-0788">Thiol protease</keyword>
<evidence type="ECO:0000313" key="8">
    <source>
        <dbReference type="EMBL" id="AHF08774.1"/>
    </source>
</evidence>
<gene>
    <name evidence="8" type="ORF">DEHRE_00375</name>
</gene>
<evidence type="ECO:0000256" key="6">
    <source>
        <dbReference type="SAM" id="Phobius"/>
    </source>
</evidence>
<name>A0ABM5P2L6_DEHRP</name>
<keyword evidence="6" id="KW-0472">Membrane</keyword>
<dbReference type="InterPro" id="IPR051794">
    <property type="entry name" value="PG_Endopeptidase_C40"/>
</dbReference>
<dbReference type="PANTHER" id="PTHR47359">
    <property type="entry name" value="PEPTIDOGLYCAN DL-ENDOPEPTIDASE CWLO"/>
    <property type="match status" value="1"/>
</dbReference>
<comment type="similarity">
    <text evidence="1">Belongs to the peptidase C40 family.</text>
</comment>
<keyword evidence="2" id="KW-0645">Protease</keyword>
<feature type="domain" description="NlpC/P60" evidence="7">
    <location>
        <begin position="484"/>
        <end position="642"/>
    </location>
</feature>
<keyword evidence="6" id="KW-0812">Transmembrane</keyword>
<evidence type="ECO:0000259" key="7">
    <source>
        <dbReference type="PROSITE" id="PS51935"/>
    </source>
</evidence>
<organism evidence="8 9">
    <name type="scientific">Dehalobacter restrictus (strain DSM 9455 / PER-K23)</name>
    <dbReference type="NCBI Taxonomy" id="871738"/>
    <lineage>
        <taxon>Bacteria</taxon>
        <taxon>Bacillati</taxon>
        <taxon>Bacillota</taxon>
        <taxon>Clostridia</taxon>
        <taxon>Eubacteriales</taxon>
        <taxon>Desulfitobacteriaceae</taxon>
        <taxon>Dehalobacter</taxon>
    </lineage>
</organism>
<evidence type="ECO:0000313" key="9">
    <source>
        <dbReference type="Proteomes" id="UP000018934"/>
    </source>
</evidence>
<dbReference type="Proteomes" id="UP000018934">
    <property type="component" value="Chromosome"/>
</dbReference>
<dbReference type="Gene3D" id="3.90.1720.10">
    <property type="entry name" value="endopeptidase domain like (from Nostoc punctiforme)"/>
    <property type="match status" value="1"/>
</dbReference>
<keyword evidence="6" id="KW-1133">Transmembrane helix</keyword>
<dbReference type="InterPro" id="IPR038765">
    <property type="entry name" value="Papain-like_cys_pep_sf"/>
</dbReference>
<sequence>MREIRTKSVIRDIKVLDKASDVSHRMKNAYIRTKEQTEQNGHNEDSNYVDKAVSGVKDGTETVAQKALTVGEHGKNAVWEIKERRAGGTGTSNTITRGDQSGHTSYPGAKVPKSKQRYVQGKATLTAKQAAERKAAQTFQNSVFQSAEKAALQGGKIHGQTGRRIKQSARESSITVKQAAKGTVKTAQRRVKTIERSAKTAIKISRSAAQNTVKTAQTAKRATQAATRVAAVSAKAAVKAMQITIKTIIAALKSLLAMIAAGGWAAVVIILLVCLVGLMSESVFGVFFSNEDTGKNTPVMTEAVSQLNGEFATKLDQIEKENPHDTLDLSNNDSSNMVSNWRDILAVYAVKVASDPENGIEVATLDDTKVGILRNIFWDMNKIDYWLETIEHEGTAITTDKDGNTSEETVTSTETVLHIHVTSKFYSNIIVEYHFNPQQVGMLNELMQDKYQQLFMRLIGSYMDITLSPQEIAVITQNLPEDLDEQRKNTVLAAYSLLGKVNYFWGGKSTIIGWDSRWGTLTKVTAEGSPTTGTVRPFGLDCSGYVAWVFANATENSDVADRIGFGTSSQYTACTAVSWNQAQPGDLAFYSNLSHVGIVVGKQNGDLLIANCNAGENNVAVTSVSGSSSSGFYTIGRPKFFE</sequence>
<feature type="region of interest" description="Disordered" evidence="5">
    <location>
        <begin position="85"/>
        <end position="112"/>
    </location>
</feature>
<accession>A0ABM5P2L6</accession>
<keyword evidence="3" id="KW-0378">Hydrolase</keyword>
<evidence type="ECO:0000256" key="4">
    <source>
        <dbReference type="ARBA" id="ARBA00022807"/>
    </source>
</evidence>
<dbReference type="RefSeq" id="WP_025204907.1">
    <property type="nucleotide sequence ID" value="NZ_CP007033.1"/>
</dbReference>
<feature type="compositionally biased region" description="Polar residues" evidence="5">
    <location>
        <begin position="91"/>
        <end position="104"/>
    </location>
</feature>
<protein>
    <recommendedName>
        <fullName evidence="7">NlpC/P60 domain-containing protein</fullName>
    </recommendedName>
</protein>
<evidence type="ECO:0000256" key="3">
    <source>
        <dbReference type="ARBA" id="ARBA00022801"/>
    </source>
</evidence>
<proteinExistence type="inferred from homology"/>
<evidence type="ECO:0000256" key="1">
    <source>
        <dbReference type="ARBA" id="ARBA00007074"/>
    </source>
</evidence>
<keyword evidence="9" id="KW-1185">Reference proteome</keyword>
<dbReference type="InterPro" id="IPR000064">
    <property type="entry name" value="NLP_P60_dom"/>
</dbReference>
<dbReference type="EMBL" id="CP007033">
    <property type="protein sequence ID" value="AHF08774.1"/>
    <property type="molecule type" value="Genomic_DNA"/>
</dbReference>
<dbReference type="SUPFAM" id="SSF54001">
    <property type="entry name" value="Cysteine proteinases"/>
    <property type="match status" value="1"/>
</dbReference>
<evidence type="ECO:0000256" key="2">
    <source>
        <dbReference type="ARBA" id="ARBA00022670"/>
    </source>
</evidence>
<dbReference type="Pfam" id="PF00877">
    <property type="entry name" value="NLPC_P60"/>
    <property type="match status" value="1"/>
</dbReference>
<evidence type="ECO:0000256" key="5">
    <source>
        <dbReference type="SAM" id="MobiDB-lite"/>
    </source>
</evidence>
<feature type="transmembrane region" description="Helical" evidence="6">
    <location>
        <begin position="255"/>
        <end position="279"/>
    </location>
</feature>
<dbReference type="PANTHER" id="PTHR47359:SF3">
    <property type="entry name" value="NLP_P60 DOMAIN-CONTAINING PROTEIN-RELATED"/>
    <property type="match status" value="1"/>
</dbReference>
<reference evidence="8 9" key="1">
    <citation type="journal article" date="2013" name="Stand. Genomic Sci.">
        <title>Complete genome sequence of Dehalobacter restrictus PER-K23(T.).</title>
        <authorList>
            <person name="Kruse T."/>
            <person name="Maillard J."/>
            <person name="Goodwin L."/>
            <person name="Woyke T."/>
            <person name="Teshima H."/>
            <person name="Bruce D."/>
            <person name="Detter C."/>
            <person name="Tapia R."/>
            <person name="Han C."/>
            <person name="Huntemann M."/>
            <person name="Wei C.L."/>
            <person name="Han J."/>
            <person name="Chen A."/>
            <person name="Kyrpides N."/>
            <person name="Szeto E."/>
            <person name="Markowitz V."/>
            <person name="Ivanova N."/>
            <person name="Pagani I."/>
            <person name="Pati A."/>
            <person name="Pitluck S."/>
            <person name="Nolan M."/>
            <person name="Holliger C."/>
            <person name="Smidt H."/>
        </authorList>
    </citation>
    <scope>NUCLEOTIDE SEQUENCE [LARGE SCALE GENOMIC DNA]</scope>
    <source>
        <strain evidence="9">DSM 9455</strain>
    </source>
</reference>